<feature type="domain" description="Polysaccharide biosynthesis enzyme WcbI" evidence="1">
    <location>
        <begin position="4"/>
        <end position="198"/>
    </location>
</feature>
<evidence type="ECO:0000313" key="3">
    <source>
        <dbReference type="Proteomes" id="UP000515743"/>
    </source>
</evidence>
<organism evidence="2 3">
    <name type="scientific">Corynebacterium incognita</name>
    <dbReference type="NCBI Taxonomy" id="2754725"/>
    <lineage>
        <taxon>Bacteria</taxon>
        <taxon>Bacillati</taxon>
        <taxon>Actinomycetota</taxon>
        <taxon>Actinomycetes</taxon>
        <taxon>Mycobacteriales</taxon>
        <taxon>Corynebacteriaceae</taxon>
        <taxon>Corynebacterium</taxon>
    </lineage>
</organism>
<dbReference type="InterPro" id="IPR041307">
    <property type="entry name" value="WcbI"/>
</dbReference>
<accession>A0A7G7CS99</accession>
<reference evidence="2 3" key="1">
    <citation type="submission" date="2020-07" db="EMBL/GenBank/DDBJ databases">
        <title>Complete genome and description of Corynebacterium incognita strain Marseille-Q3630 sp. nov.</title>
        <authorList>
            <person name="Boxberger M."/>
        </authorList>
    </citation>
    <scope>NUCLEOTIDE SEQUENCE [LARGE SCALE GENOMIC DNA]</scope>
    <source>
        <strain evidence="2 3">Marseille-Q3630</strain>
    </source>
</reference>
<name>A0A7G7CS99_9CORY</name>
<dbReference type="Gene3D" id="3.40.50.12080">
    <property type="match status" value="2"/>
</dbReference>
<evidence type="ECO:0000313" key="2">
    <source>
        <dbReference type="EMBL" id="QNE90465.1"/>
    </source>
</evidence>
<keyword evidence="3" id="KW-1185">Reference proteome</keyword>
<protein>
    <recommendedName>
        <fullName evidence="1">Polysaccharide biosynthesis enzyme WcbI domain-containing protein</fullName>
    </recommendedName>
</protein>
<dbReference type="EMBL" id="CP059404">
    <property type="protein sequence ID" value="QNE90465.1"/>
    <property type="molecule type" value="Genomic_DNA"/>
</dbReference>
<dbReference type="Proteomes" id="UP000515743">
    <property type="component" value="Chromosome"/>
</dbReference>
<sequence>MPRVAVVGNCQAESLRILLESSGAVRSFRIPPVHEWTASDLPFVHAAVQHTDVLITQPVRADYRGLPIGSTQLRSLLSAAARVVFYPVLRFDALNPYLAIIRSPEDPGRNPPVVPYHDLRILARAAGLRDRGRTSPHVWSDIVEDAAAQLRLREERFDAVPMSDVLRTIPVWHTLNHPDNATLTELARRVLSTLGLTAQPRPPRDREMLGHLRAPIHPEAAAGLGCAVGRPQWTESGAAIDQATIDAAQLEFYRAHPEVVLAGLERHARRLEQLGLLP</sequence>
<gene>
    <name evidence="2" type="ORF">H0194_02540</name>
</gene>
<dbReference type="KEGG" id="cik:H0194_02540"/>
<dbReference type="Pfam" id="PF18588">
    <property type="entry name" value="WcbI"/>
    <property type="match status" value="1"/>
</dbReference>
<evidence type="ECO:0000259" key="1">
    <source>
        <dbReference type="Pfam" id="PF18588"/>
    </source>
</evidence>
<proteinExistence type="predicted"/>
<dbReference type="AlphaFoldDB" id="A0A7G7CS99"/>